<evidence type="ECO:0000256" key="2">
    <source>
        <dbReference type="ARBA" id="ARBA00022692"/>
    </source>
</evidence>
<proteinExistence type="predicted"/>
<sequence length="153" mass="17096">MAWLEHRIPPVVLMLGCALMMGLAARLRPTLEVSLIWRLPLSLALTVTGVAVCLAGVRSFRRARTTVNPLSPDSASDLVTQGIYRLTRNPMYLGFTLVLAGWAVLLASPFALVGVAAFVLWIDRWQIRSEERALQSLFGAHFAEYCSRTRRWL</sequence>
<dbReference type="RefSeq" id="WP_196913208.1">
    <property type="nucleotide sequence ID" value="NZ_DAMDDB010000061.1"/>
</dbReference>
<keyword evidence="3 5" id="KW-1133">Transmembrane helix</keyword>
<evidence type="ECO:0000256" key="1">
    <source>
        <dbReference type="ARBA" id="ARBA00004127"/>
    </source>
</evidence>
<evidence type="ECO:0000256" key="4">
    <source>
        <dbReference type="ARBA" id="ARBA00023136"/>
    </source>
</evidence>
<dbReference type="Proteomes" id="UP000608450">
    <property type="component" value="Unassembled WGS sequence"/>
</dbReference>
<evidence type="ECO:0000313" key="6">
    <source>
        <dbReference type="EMBL" id="MBG6289828.1"/>
    </source>
</evidence>
<name>A0ABS0KP01_PSENT</name>
<feature type="transmembrane region" description="Helical" evidence="5">
    <location>
        <begin position="39"/>
        <end position="60"/>
    </location>
</feature>
<dbReference type="PANTHER" id="PTHR12714">
    <property type="entry name" value="PROTEIN-S ISOPRENYLCYSTEINE O-METHYLTRANSFERASE"/>
    <property type="match status" value="1"/>
</dbReference>
<feature type="transmembrane region" description="Helical" evidence="5">
    <location>
        <begin position="6"/>
        <end position="27"/>
    </location>
</feature>
<keyword evidence="2 5" id="KW-0812">Transmembrane</keyword>
<dbReference type="PANTHER" id="PTHR12714:SF24">
    <property type="entry name" value="SLR1182 PROTEIN"/>
    <property type="match status" value="1"/>
</dbReference>
<dbReference type="Gene3D" id="1.20.120.1630">
    <property type="match status" value="1"/>
</dbReference>
<evidence type="ECO:0000313" key="7">
    <source>
        <dbReference type="Proteomes" id="UP000608450"/>
    </source>
</evidence>
<gene>
    <name evidence="6" type="ORF">I5I61_20435</name>
</gene>
<keyword evidence="4 5" id="KW-0472">Membrane</keyword>
<comment type="subcellular location">
    <subcellularLocation>
        <location evidence="1">Endomembrane system</location>
        <topology evidence="1">Multi-pass membrane protein</topology>
    </subcellularLocation>
</comment>
<evidence type="ECO:0000256" key="5">
    <source>
        <dbReference type="SAM" id="Phobius"/>
    </source>
</evidence>
<keyword evidence="7" id="KW-1185">Reference proteome</keyword>
<dbReference type="InterPro" id="IPR007318">
    <property type="entry name" value="Phopholipid_MeTrfase"/>
</dbReference>
<protein>
    <submittedName>
        <fullName evidence="6">Isoprenylcysteine carboxylmethyltransferase family protein</fullName>
    </submittedName>
</protein>
<evidence type="ECO:0000256" key="3">
    <source>
        <dbReference type="ARBA" id="ARBA00022989"/>
    </source>
</evidence>
<feature type="transmembrane region" description="Helical" evidence="5">
    <location>
        <begin position="92"/>
        <end position="122"/>
    </location>
</feature>
<dbReference type="EMBL" id="JADTFC010000057">
    <property type="protein sequence ID" value="MBG6289828.1"/>
    <property type="molecule type" value="Genomic_DNA"/>
</dbReference>
<comment type="caution">
    <text evidence="6">The sequence shown here is derived from an EMBL/GenBank/DDBJ whole genome shotgun (WGS) entry which is preliminary data.</text>
</comment>
<organism evidence="6 7">
    <name type="scientific">Pseudomonas nitroreducens</name>
    <dbReference type="NCBI Taxonomy" id="46680"/>
    <lineage>
        <taxon>Bacteria</taxon>
        <taxon>Pseudomonadati</taxon>
        <taxon>Pseudomonadota</taxon>
        <taxon>Gammaproteobacteria</taxon>
        <taxon>Pseudomonadales</taxon>
        <taxon>Pseudomonadaceae</taxon>
        <taxon>Pseudomonas</taxon>
    </lineage>
</organism>
<reference evidence="6 7" key="1">
    <citation type="submission" date="2020-11" db="EMBL/GenBank/DDBJ databases">
        <title>Enhanced detection system for hospital associated transmission using whole genome sequencing surveillance.</title>
        <authorList>
            <person name="Harrison L.H."/>
            <person name="Van Tyne D."/>
            <person name="Marsh J.W."/>
            <person name="Griffith M.P."/>
            <person name="Snyder D.J."/>
            <person name="Cooper V.S."/>
            <person name="Mustapha M."/>
        </authorList>
    </citation>
    <scope>NUCLEOTIDE SEQUENCE [LARGE SCALE GENOMIC DNA]</scope>
    <source>
        <strain evidence="6 7">PSA00705</strain>
    </source>
</reference>
<dbReference type="Pfam" id="PF04191">
    <property type="entry name" value="PEMT"/>
    <property type="match status" value="1"/>
</dbReference>
<accession>A0ABS0KP01</accession>